<evidence type="ECO:0000256" key="3">
    <source>
        <dbReference type="ARBA" id="ARBA00022691"/>
    </source>
</evidence>
<dbReference type="RefSeq" id="WP_215920194.1">
    <property type="nucleotide sequence ID" value="NZ_JAHKNI010000008.1"/>
</dbReference>
<proteinExistence type="predicted"/>
<feature type="domain" description="O-methyltransferase C-terminal" evidence="4">
    <location>
        <begin position="116"/>
        <end position="314"/>
    </location>
</feature>
<dbReference type="EMBL" id="JAHKNI010000008">
    <property type="protein sequence ID" value="MBU3064779.1"/>
    <property type="molecule type" value="Genomic_DNA"/>
</dbReference>
<dbReference type="PROSITE" id="PS51683">
    <property type="entry name" value="SAM_OMT_II"/>
    <property type="match status" value="1"/>
</dbReference>
<dbReference type="SUPFAM" id="SSF46785">
    <property type="entry name" value="Winged helix' DNA-binding domain"/>
    <property type="match status" value="1"/>
</dbReference>
<dbReference type="InterPro" id="IPR001077">
    <property type="entry name" value="COMT_C"/>
</dbReference>
<feature type="domain" description="O-methyltransferase dimerisation" evidence="5">
    <location>
        <begin position="17"/>
        <end position="87"/>
    </location>
</feature>
<dbReference type="PANTHER" id="PTHR43712">
    <property type="entry name" value="PUTATIVE (AFU_ORTHOLOGUE AFUA_4G14580)-RELATED"/>
    <property type="match status" value="1"/>
</dbReference>
<evidence type="ECO:0008006" key="8">
    <source>
        <dbReference type="Google" id="ProtNLM"/>
    </source>
</evidence>
<dbReference type="Gene3D" id="1.10.10.10">
    <property type="entry name" value="Winged helix-like DNA-binding domain superfamily/Winged helix DNA-binding domain"/>
    <property type="match status" value="1"/>
</dbReference>
<dbReference type="Gene3D" id="3.40.50.150">
    <property type="entry name" value="Vaccinia Virus protein VP39"/>
    <property type="match status" value="1"/>
</dbReference>
<dbReference type="PIRSF" id="PIRSF005739">
    <property type="entry name" value="O-mtase"/>
    <property type="match status" value="1"/>
</dbReference>
<protein>
    <recommendedName>
        <fullName evidence="8">O-methyltransferase</fullName>
    </recommendedName>
</protein>
<comment type="caution">
    <text evidence="6">The sequence shown here is derived from an EMBL/GenBank/DDBJ whole genome shotgun (WGS) entry which is preliminary data.</text>
</comment>
<evidence type="ECO:0000313" key="7">
    <source>
        <dbReference type="Proteomes" id="UP000733379"/>
    </source>
</evidence>
<accession>A0ABS6B3G8</accession>
<dbReference type="InterPro" id="IPR036388">
    <property type="entry name" value="WH-like_DNA-bd_sf"/>
</dbReference>
<dbReference type="InterPro" id="IPR016461">
    <property type="entry name" value="COMT-like"/>
</dbReference>
<gene>
    <name evidence="6" type="ORF">KO481_25030</name>
</gene>
<keyword evidence="2" id="KW-0808">Transferase</keyword>
<evidence type="ECO:0000259" key="4">
    <source>
        <dbReference type="Pfam" id="PF00891"/>
    </source>
</evidence>
<evidence type="ECO:0000313" key="6">
    <source>
        <dbReference type="EMBL" id="MBU3064779.1"/>
    </source>
</evidence>
<dbReference type="PANTHER" id="PTHR43712:SF2">
    <property type="entry name" value="O-METHYLTRANSFERASE CICE"/>
    <property type="match status" value="1"/>
</dbReference>
<dbReference type="InterPro" id="IPR029063">
    <property type="entry name" value="SAM-dependent_MTases_sf"/>
</dbReference>
<sequence>MESTDPSARLASLIDLATPFAVRTAITLRIPELVAEGTTDLDGLAKASGAHRESLGRLLRHLVSIDLFTETGPQQYGLTDLSRQLLSEDGTWFRGWLNLESPGTRMDLAFTGMLHSIRTGGSAYGAVHGVPFWSDYQHNDELRRFFGGVMAAYAWQTGPVLAAEYDWTDVHTVIDVGGGIGALLADVLMAQPHLRGEVLDLPPVVTEAREALQAAGVADRAEFVPGSFFDPLPAGRDVYVVSRVLTDWNDENAEAILRRCAEAVGPDGRVLIVEVLAGEDHAKRTTSFDLQSLVLLGGQERSLADTENLAINAGLVVRRSRSWPGGLVVVECARP</sequence>
<dbReference type="CDD" id="cd02440">
    <property type="entry name" value="AdoMet_MTases"/>
    <property type="match status" value="1"/>
</dbReference>
<keyword evidence="1" id="KW-0489">Methyltransferase</keyword>
<name>A0ABS6B3G8_9NOCA</name>
<dbReference type="Proteomes" id="UP000733379">
    <property type="component" value="Unassembled WGS sequence"/>
</dbReference>
<keyword evidence="3" id="KW-0949">S-adenosyl-L-methionine</keyword>
<dbReference type="InterPro" id="IPR036390">
    <property type="entry name" value="WH_DNA-bd_sf"/>
</dbReference>
<reference evidence="6 7" key="1">
    <citation type="submission" date="2021-06" db="EMBL/GenBank/DDBJ databases">
        <title>Actinomycetes sequencing.</title>
        <authorList>
            <person name="Shan Q."/>
        </authorList>
    </citation>
    <scope>NUCLEOTIDE SEQUENCE [LARGE SCALE GENOMIC DNA]</scope>
    <source>
        <strain evidence="6 7">NEAU-G5</strain>
    </source>
</reference>
<evidence type="ECO:0000259" key="5">
    <source>
        <dbReference type="Pfam" id="PF08100"/>
    </source>
</evidence>
<organism evidence="6 7">
    <name type="scientific">Nocardia albiluteola</name>
    <dbReference type="NCBI Taxonomy" id="2842303"/>
    <lineage>
        <taxon>Bacteria</taxon>
        <taxon>Bacillati</taxon>
        <taxon>Actinomycetota</taxon>
        <taxon>Actinomycetes</taxon>
        <taxon>Mycobacteriales</taxon>
        <taxon>Nocardiaceae</taxon>
        <taxon>Nocardia</taxon>
    </lineage>
</organism>
<keyword evidence="7" id="KW-1185">Reference proteome</keyword>
<dbReference type="Pfam" id="PF08100">
    <property type="entry name" value="Dimerisation"/>
    <property type="match status" value="1"/>
</dbReference>
<dbReference type="Pfam" id="PF00891">
    <property type="entry name" value="Methyltransf_2"/>
    <property type="match status" value="1"/>
</dbReference>
<dbReference type="InterPro" id="IPR012967">
    <property type="entry name" value="COMT_dimerisation"/>
</dbReference>
<dbReference type="SUPFAM" id="SSF53335">
    <property type="entry name" value="S-adenosyl-L-methionine-dependent methyltransferases"/>
    <property type="match status" value="1"/>
</dbReference>
<evidence type="ECO:0000256" key="1">
    <source>
        <dbReference type="ARBA" id="ARBA00022603"/>
    </source>
</evidence>
<dbReference type="Gene3D" id="1.10.287.1350">
    <property type="match status" value="1"/>
</dbReference>
<evidence type="ECO:0000256" key="2">
    <source>
        <dbReference type="ARBA" id="ARBA00022679"/>
    </source>
</evidence>